<keyword evidence="1" id="KW-0998">Cell outer membrane</keyword>
<dbReference type="EMBL" id="JAFKCW010000003">
    <property type="protein sequence ID" value="MBN7801932.1"/>
    <property type="molecule type" value="Genomic_DNA"/>
</dbReference>
<keyword evidence="5" id="KW-1185">Reference proteome</keyword>
<dbReference type="Proteomes" id="UP000664698">
    <property type="component" value="Unassembled WGS sequence"/>
</dbReference>
<comment type="caution">
    <text evidence="4">The sequence shown here is derived from an EMBL/GenBank/DDBJ whole genome shotgun (WGS) entry which is preliminary data.</text>
</comment>
<sequence length="253" mass="27618">MKNTLLFLFVLLAGYAQGQVVATGSPAMTYVSKGSGDMFQSNLYSADRIMDMRDKLNLTDAQATKIKKIHAENAGQFSTLKWDLEEENAKLKKMLEPNKIDQVAVNKQMDKILDLENQLKKKQLNNLVAIKNELTEEQLITLAQNQVYVVRADGVKGPVKIVDGVAISSSVSGYTTAYDSPKVALSIAGTPSGAQPVFYIETKSGLKKVPTLEGVNPKDIEAINVLKGDEATKLYGKDGENGVIVIKLKNKPE</sequence>
<comment type="subcellular location">
    <subcellularLocation>
        <location evidence="1">Cell outer membrane</location>
        <topology evidence="1">Multi-pass membrane protein</topology>
    </subcellularLocation>
</comment>
<evidence type="ECO:0000313" key="5">
    <source>
        <dbReference type="Proteomes" id="UP000664698"/>
    </source>
</evidence>
<dbReference type="InterPro" id="IPR025961">
    <property type="entry name" value="Metal_resist"/>
</dbReference>
<dbReference type="CDD" id="cd09916">
    <property type="entry name" value="CpxP_like"/>
    <property type="match status" value="1"/>
</dbReference>
<dbReference type="InterPro" id="IPR012899">
    <property type="entry name" value="LTXXQ"/>
</dbReference>
<feature type="signal peptide" evidence="3">
    <location>
        <begin position="1"/>
        <end position="18"/>
    </location>
</feature>
<reference evidence="4 5" key="1">
    <citation type="submission" date="2021-03" db="EMBL/GenBank/DDBJ databases">
        <title>novel species isolated from a fishpond in China.</title>
        <authorList>
            <person name="Lu H."/>
            <person name="Cai Z."/>
        </authorList>
    </citation>
    <scope>NUCLEOTIDE SEQUENCE [LARGE SCALE GENOMIC DNA]</scope>
    <source>
        <strain evidence="4 5">JCM 31546</strain>
    </source>
</reference>
<keyword evidence="1" id="KW-0472">Membrane</keyword>
<organism evidence="4 5">
    <name type="scientific">Algoriphagus aestuariicola</name>
    <dbReference type="NCBI Taxonomy" id="1852016"/>
    <lineage>
        <taxon>Bacteria</taxon>
        <taxon>Pseudomonadati</taxon>
        <taxon>Bacteroidota</taxon>
        <taxon>Cytophagia</taxon>
        <taxon>Cytophagales</taxon>
        <taxon>Cyclobacteriaceae</taxon>
        <taxon>Algoriphagus</taxon>
    </lineage>
</organism>
<keyword evidence="3" id="KW-0732">Signal</keyword>
<keyword evidence="1" id="KW-1134">Transmembrane beta strand</keyword>
<dbReference type="Pfam" id="PF13801">
    <property type="entry name" value="Metal_resist"/>
    <property type="match status" value="1"/>
</dbReference>
<dbReference type="InterPro" id="IPR039426">
    <property type="entry name" value="TonB-dep_rcpt-like"/>
</dbReference>
<dbReference type="RefSeq" id="WP_206569942.1">
    <property type="nucleotide sequence ID" value="NZ_JAFKCW010000003.1"/>
</dbReference>
<proteinExistence type="inferred from homology"/>
<evidence type="ECO:0000313" key="4">
    <source>
        <dbReference type="EMBL" id="MBN7801932.1"/>
    </source>
</evidence>
<keyword evidence="1" id="KW-0812">Transmembrane</keyword>
<accession>A0ABS3BRN0</accession>
<evidence type="ECO:0000256" key="3">
    <source>
        <dbReference type="SAM" id="SignalP"/>
    </source>
</evidence>
<dbReference type="PROSITE" id="PS52016">
    <property type="entry name" value="TONB_DEPENDENT_REC_3"/>
    <property type="match status" value="1"/>
</dbReference>
<name>A0ABS3BRN0_9BACT</name>
<feature type="coiled-coil region" evidence="2">
    <location>
        <begin position="105"/>
        <end position="137"/>
    </location>
</feature>
<dbReference type="Gene3D" id="1.20.120.1490">
    <property type="match status" value="1"/>
</dbReference>
<gene>
    <name evidence="4" type="ORF">J0A67_13750</name>
</gene>
<evidence type="ECO:0000256" key="1">
    <source>
        <dbReference type="PROSITE-ProRule" id="PRU01360"/>
    </source>
</evidence>
<keyword evidence="1" id="KW-0813">Transport</keyword>
<keyword evidence="2" id="KW-0175">Coiled coil</keyword>
<comment type="similarity">
    <text evidence="1">Belongs to the TonB-dependent receptor family.</text>
</comment>
<evidence type="ECO:0000256" key="2">
    <source>
        <dbReference type="SAM" id="Coils"/>
    </source>
</evidence>
<protein>
    <submittedName>
        <fullName evidence="4">Periplasmic heavy metal sensor</fullName>
    </submittedName>
</protein>
<feature type="chain" id="PRO_5045481098" evidence="3">
    <location>
        <begin position="19"/>
        <end position="253"/>
    </location>
</feature>